<keyword evidence="9" id="KW-1208">Phospholipid metabolism</keyword>
<proteinExistence type="predicted"/>
<keyword evidence="6 12" id="KW-0520">NAD</keyword>
<accession>A4CBY5</accession>
<dbReference type="AlphaFoldDB" id="A4CBY5"/>
<protein>
    <submittedName>
        <fullName evidence="13">Putative glycerol-1-phosphate dehydrogenase</fullName>
    </submittedName>
</protein>
<dbReference type="GO" id="GO:0008654">
    <property type="term" value="P:phospholipid biosynthetic process"/>
    <property type="evidence" value="ECO:0007669"/>
    <property type="project" value="UniProtKB-KW"/>
</dbReference>
<evidence type="ECO:0000313" key="14">
    <source>
        <dbReference type="Proteomes" id="UP000006201"/>
    </source>
</evidence>
<feature type="binding site" evidence="12">
    <location>
        <begin position="125"/>
        <end position="128"/>
    </location>
    <ligand>
        <name>NAD(+)</name>
        <dbReference type="ChEBI" id="CHEBI:57540"/>
    </ligand>
</feature>
<evidence type="ECO:0000256" key="2">
    <source>
        <dbReference type="ARBA" id="ARBA00022516"/>
    </source>
</evidence>
<dbReference type="RefSeq" id="WP_009839704.1">
    <property type="nucleotide sequence ID" value="NZ_CH959301.1"/>
</dbReference>
<keyword evidence="7" id="KW-0443">Lipid metabolism</keyword>
<feature type="binding site" evidence="11">
    <location>
        <position position="130"/>
    </location>
    <ligand>
        <name>glycerol</name>
        <dbReference type="ChEBI" id="CHEBI:17754"/>
    </ligand>
</feature>
<evidence type="ECO:0000256" key="7">
    <source>
        <dbReference type="ARBA" id="ARBA00023098"/>
    </source>
</evidence>
<dbReference type="EMBL" id="AAOH01000005">
    <property type="protein sequence ID" value="EAR27872.1"/>
    <property type="molecule type" value="Genomic_DNA"/>
</dbReference>
<dbReference type="Gene3D" id="3.40.50.1970">
    <property type="match status" value="1"/>
</dbReference>
<evidence type="ECO:0000256" key="10">
    <source>
        <dbReference type="PIRSR" id="PIRSR000112-1"/>
    </source>
</evidence>
<feature type="binding site" evidence="10">
    <location>
        <position position="257"/>
    </location>
    <ligand>
        <name>glycerol</name>
        <dbReference type="ChEBI" id="CHEBI:17754"/>
    </ligand>
</feature>
<organism evidence="13 14">
    <name type="scientific">Pseudoalteromonas tunicata D2</name>
    <dbReference type="NCBI Taxonomy" id="87626"/>
    <lineage>
        <taxon>Bacteria</taxon>
        <taxon>Pseudomonadati</taxon>
        <taxon>Pseudomonadota</taxon>
        <taxon>Gammaproteobacteria</taxon>
        <taxon>Alteromonadales</taxon>
        <taxon>Pseudoalteromonadaceae</taxon>
        <taxon>Pseudoalteromonas</taxon>
    </lineage>
</organism>
<keyword evidence="8" id="KW-0594">Phospholipid biosynthesis</keyword>
<dbReference type="GO" id="GO:0016614">
    <property type="term" value="F:oxidoreductase activity, acting on CH-OH group of donors"/>
    <property type="evidence" value="ECO:0007669"/>
    <property type="project" value="InterPro"/>
</dbReference>
<evidence type="ECO:0000256" key="3">
    <source>
        <dbReference type="ARBA" id="ARBA00022723"/>
    </source>
</evidence>
<dbReference type="InterPro" id="IPR032837">
    <property type="entry name" value="G1PDH"/>
</dbReference>
<gene>
    <name evidence="13" type="ORF">PTD2_18660</name>
</gene>
<evidence type="ECO:0000256" key="12">
    <source>
        <dbReference type="PIRSR" id="PIRSR000112-3"/>
    </source>
</evidence>
<keyword evidence="3 10" id="KW-0479">Metal-binding</keyword>
<keyword evidence="5" id="KW-0560">Oxidoreductase</keyword>
<keyword evidence="10" id="KW-0862">Zinc</keyword>
<dbReference type="Gene3D" id="1.20.1090.10">
    <property type="entry name" value="Dehydroquinate synthase-like - alpha domain"/>
    <property type="match status" value="1"/>
</dbReference>
<dbReference type="CDD" id="cd08174">
    <property type="entry name" value="G1PDH-like"/>
    <property type="match status" value="1"/>
</dbReference>
<comment type="cofactor">
    <cofactor evidence="10">
        <name>Zn(2+)</name>
        <dbReference type="ChEBI" id="CHEBI:29105"/>
    </cofactor>
    <text evidence="10">Binds 1 zinc ion per subunit.</text>
</comment>
<dbReference type="HOGENOM" id="CLU_038362_0_0_6"/>
<feature type="binding site" evidence="10">
    <location>
        <position position="178"/>
    </location>
    <ligand>
        <name>glycerol</name>
        <dbReference type="ChEBI" id="CHEBI:17754"/>
    </ligand>
</feature>
<keyword evidence="14" id="KW-1185">Reference proteome</keyword>
<dbReference type="GO" id="GO:0046872">
    <property type="term" value="F:metal ion binding"/>
    <property type="evidence" value="ECO:0007669"/>
    <property type="project" value="UniProtKB-KW"/>
</dbReference>
<comment type="caution">
    <text evidence="13">The sequence shown here is derived from an EMBL/GenBank/DDBJ whole genome shotgun (WGS) entry which is preliminary data.</text>
</comment>
<evidence type="ECO:0000256" key="9">
    <source>
        <dbReference type="ARBA" id="ARBA00023264"/>
    </source>
</evidence>
<dbReference type="Pfam" id="PF13685">
    <property type="entry name" value="Fe-ADH_2"/>
    <property type="match status" value="1"/>
</dbReference>
<evidence type="ECO:0000256" key="5">
    <source>
        <dbReference type="ARBA" id="ARBA00023002"/>
    </source>
</evidence>
<keyword evidence="2" id="KW-0444">Lipid biosynthesis</keyword>
<evidence type="ECO:0000256" key="8">
    <source>
        <dbReference type="ARBA" id="ARBA00023209"/>
    </source>
</evidence>
<keyword evidence="4" id="KW-0521">NADP</keyword>
<dbReference type="PANTHER" id="PTHR43616">
    <property type="entry name" value="GLYCEROL DEHYDROGENASE"/>
    <property type="match status" value="1"/>
</dbReference>
<dbReference type="STRING" id="87626.PTD2_18660"/>
<dbReference type="InterPro" id="IPR016205">
    <property type="entry name" value="Glycerol_DH"/>
</dbReference>
<feature type="binding site" evidence="12">
    <location>
        <position position="134"/>
    </location>
    <ligand>
        <name>NAD(+)</name>
        <dbReference type="ChEBI" id="CHEBI:57540"/>
    </ligand>
</feature>
<evidence type="ECO:0000256" key="4">
    <source>
        <dbReference type="ARBA" id="ARBA00022857"/>
    </source>
</evidence>
<name>A4CBY5_9GAMM</name>
<feature type="binding site" evidence="10">
    <location>
        <position position="273"/>
    </location>
    <ligand>
        <name>glycerol</name>
        <dbReference type="ChEBI" id="CHEBI:17754"/>
    </ligand>
</feature>
<sequence>MQFSQLSANRFLNIPKVLKIIENEQQTAQLLLETLQVQNMQNICIVSGKGGSLKLASDITTHVKLGHQVLHHVIEDNSMAECIKLDIACAHHQIDLIVAIGGGKVIDVCKVAATTRNLSFAIIPTCLSSDCITSPVAVIKNKLGQNQSVAAALATFVFIDLKLIISAPKRLNLAGLGDLISNASALLDWEYAHKINQTPVDDFARLLSSASCDVLFKNPLFDITNLSDLKIVAEGLLISGLSMGFSGDSRPASGAEHLISHALDKLALGQGYHGEQVALATIYINEVRKLLDEPQIDDAIITLIKQCGLPTYPSQLLISQSDFLCAVTLANTMRPDRITILNHPGISPELLNQAFVNSFD</sequence>
<keyword evidence="1" id="KW-0963">Cytoplasm</keyword>
<evidence type="ECO:0000313" key="13">
    <source>
        <dbReference type="EMBL" id="EAR27872.1"/>
    </source>
</evidence>
<dbReference type="PIRSF" id="PIRSF000112">
    <property type="entry name" value="Glycerol_dehydrogenase"/>
    <property type="match status" value="1"/>
</dbReference>
<feature type="binding site" evidence="12">
    <location>
        <begin position="103"/>
        <end position="107"/>
    </location>
    <ligand>
        <name>NAD(+)</name>
        <dbReference type="ChEBI" id="CHEBI:57540"/>
    </ligand>
</feature>
<evidence type="ECO:0000256" key="11">
    <source>
        <dbReference type="PIRSR" id="PIRSR000112-2"/>
    </source>
</evidence>
<evidence type="ECO:0000256" key="6">
    <source>
        <dbReference type="ARBA" id="ARBA00023027"/>
    </source>
</evidence>
<dbReference type="eggNOG" id="COG0371">
    <property type="taxonomic scope" value="Bacteria"/>
</dbReference>
<dbReference type="SUPFAM" id="SSF56796">
    <property type="entry name" value="Dehydroquinate synthase-like"/>
    <property type="match status" value="1"/>
</dbReference>
<dbReference type="Proteomes" id="UP000006201">
    <property type="component" value="Unassembled WGS sequence"/>
</dbReference>
<dbReference type="PANTHER" id="PTHR43616:SF5">
    <property type="entry name" value="GLYCEROL DEHYDROGENASE 1"/>
    <property type="match status" value="1"/>
</dbReference>
<evidence type="ECO:0000256" key="1">
    <source>
        <dbReference type="ARBA" id="ARBA00022490"/>
    </source>
</evidence>
<dbReference type="OrthoDB" id="5198708at2"/>
<reference evidence="13 14" key="1">
    <citation type="submission" date="2006-02" db="EMBL/GenBank/DDBJ databases">
        <authorList>
            <person name="Moran M.A."/>
            <person name="Kjelleberg S."/>
            <person name="Egan S."/>
            <person name="Saunders N."/>
            <person name="Thomas T."/>
            <person name="Ferriera S."/>
            <person name="Johnson J."/>
            <person name="Kravitz S."/>
            <person name="Halpern A."/>
            <person name="Remington K."/>
            <person name="Beeson K."/>
            <person name="Tran B."/>
            <person name="Rogers Y.-H."/>
            <person name="Friedman R."/>
            <person name="Venter J.C."/>
        </authorList>
    </citation>
    <scope>NUCLEOTIDE SEQUENCE [LARGE SCALE GENOMIC DNA]</scope>
    <source>
        <strain evidence="13 14">D2</strain>
    </source>
</reference>